<gene>
    <name evidence="1" type="ORF">POCTA_138.1.T2400007</name>
    <name evidence="2" type="ORF">POCTA_138.1.T2740001</name>
</gene>
<reference evidence="1" key="1">
    <citation type="submission" date="2021-01" db="EMBL/GenBank/DDBJ databases">
        <authorList>
            <consortium name="Genoscope - CEA"/>
            <person name="William W."/>
        </authorList>
    </citation>
    <scope>NUCLEOTIDE SEQUENCE</scope>
</reference>
<dbReference type="EMBL" id="CAJJDP010000244">
    <property type="protein sequence ID" value="CAD8215388.1"/>
    <property type="molecule type" value="Genomic_DNA"/>
</dbReference>
<dbReference type="Proteomes" id="UP000683925">
    <property type="component" value="Unassembled WGS sequence"/>
</dbReference>
<keyword evidence="3" id="KW-1185">Reference proteome</keyword>
<name>A0A8S1YP03_PAROT</name>
<evidence type="ECO:0000313" key="3">
    <source>
        <dbReference type="Proteomes" id="UP000683925"/>
    </source>
</evidence>
<dbReference type="AlphaFoldDB" id="A0A8S1YP03"/>
<organism evidence="1 3">
    <name type="scientific">Paramecium octaurelia</name>
    <dbReference type="NCBI Taxonomy" id="43137"/>
    <lineage>
        <taxon>Eukaryota</taxon>
        <taxon>Sar</taxon>
        <taxon>Alveolata</taxon>
        <taxon>Ciliophora</taxon>
        <taxon>Intramacronucleata</taxon>
        <taxon>Oligohymenophorea</taxon>
        <taxon>Peniculida</taxon>
        <taxon>Parameciidae</taxon>
        <taxon>Paramecium</taxon>
    </lineage>
</organism>
<proteinExistence type="predicted"/>
<protein>
    <submittedName>
        <fullName evidence="1">Uncharacterized protein</fullName>
    </submittedName>
</protein>
<evidence type="ECO:0000313" key="2">
    <source>
        <dbReference type="EMBL" id="CAD8215497.1"/>
    </source>
</evidence>
<sequence>MKCQMGVKKNQVQNEELMIGLRKVEDLLGPQSC</sequence>
<evidence type="ECO:0000313" key="1">
    <source>
        <dbReference type="EMBL" id="CAD8215388.1"/>
    </source>
</evidence>
<dbReference type="EMBL" id="CAJJDP010000278">
    <property type="protein sequence ID" value="CAD8215497.1"/>
    <property type="molecule type" value="Genomic_DNA"/>
</dbReference>
<comment type="caution">
    <text evidence="1">The sequence shown here is derived from an EMBL/GenBank/DDBJ whole genome shotgun (WGS) entry which is preliminary data.</text>
</comment>
<accession>A0A8S1YP03</accession>